<name>A0A7R8WNW6_9CRUS</name>
<dbReference type="PANTHER" id="PTHR48075:SF5">
    <property type="entry name" value="3-HYDROXYBUTYRYL-COA DEHYDROGENASE"/>
    <property type="match status" value="1"/>
</dbReference>
<evidence type="ECO:0000259" key="3">
    <source>
        <dbReference type="Pfam" id="PF02737"/>
    </source>
</evidence>
<feature type="non-terminal residue" evidence="4">
    <location>
        <position position="1"/>
    </location>
</feature>
<dbReference type="PANTHER" id="PTHR48075">
    <property type="entry name" value="3-HYDROXYACYL-COA DEHYDROGENASE FAMILY PROTEIN"/>
    <property type="match status" value="1"/>
</dbReference>
<organism evidence="4">
    <name type="scientific">Cyprideis torosa</name>
    <dbReference type="NCBI Taxonomy" id="163714"/>
    <lineage>
        <taxon>Eukaryota</taxon>
        <taxon>Metazoa</taxon>
        <taxon>Ecdysozoa</taxon>
        <taxon>Arthropoda</taxon>
        <taxon>Crustacea</taxon>
        <taxon>Oligostraca</taxon>
        <taxon>Ostracoda</taxon>
        <taxon>Podocopa</taxon>
        <taxon>Podocopida</taxon>
        <taxon>Cytherocopina</taxon>
        <taxon>Cytheroidea</taxon>
        <taxon>Cytherideidae</taxon>
        <taxon>Cyprideis</taxon>
    </lineage>
</organism>
<dbReference type="EMBL" id="OB672209">
    <property type="protein sequence ID" value="CAD7235325.1"/>
    <property type="molecule type" value="Genomic_DNA"/>
</dbReference>
<keyword evidence="1" id="KW-0560">Oxidoreductase</keyword>
<dbReference type="GO" id="GO:0070403">
    <property type="term" value="F:NAD+ binding"/>
    <property type="evidence" value="ECO:0007669"/>
    <property type="project" value="InterPro"/>
</dbReference>
<dbReference type="InterPro" id="IPR006108">
    <property type="entry name" value="3HC_DH_C"/>
</dbReference>
<dbReference type="InterPro" id="IPR036291">
    <property type="entry name" value="NAD(P)-bd_dom_sf"/>
</dbReference>
<dbReference type="AlphaFoldDB" id="A0A7R8WNW6"/>
<reference evidence="4" key="1">
    <citation type="submission" date="2020-11" db="EMBL/GenBank/DDBJ databases">
        <authorList>
            <person name="Tran Van P."/>
        </authorList>
    </citation>
    <scope>NUCLEOTIDE SEQUENCE</scope>
</reference>
<evidence type="ECO:0008006" key="5">
    <source>
        <dbReference type="Google" id="ProtNLM"/>
    </source>
</evidence>
<dbReference type="GO" id="GO:0016616">
    <property type="term" value="F:oxidoreductase activity, acting on the CH-OH group of donors, NAD or NADP as acceptor"/>
    <property type="evidence" value="ECO:0007669"/>
    <property type="project" value="InterPro"/>
</dbReference>
<dbReference type="Gene3D" id="1.10.1040.10">
    <property type="entry name" value="N-(1-d-carboxylethyl)-l-norvaline Dehydrogenase, domain 2"/>
    <property type="match status" value="1"/>
</dbReference>
<dbReference type="Gene3D" id="3.40.50.720">
    <property type="entry name" value="NAD(P)-binding Rossmann-like Domain"/>
    <property type="match status" value="1"/>
</dbReference>
<gene>
    <name evidence="4" type="ORF">CTOB1V02_LOCUS13140</name>
</gene>
<proteinExistence type="predicted"/>
<dbReference type="InterPro" id="IPR006176">
    <property type="entry name" value="3-OHacyl-CoA_DH_NAD-bd"/>
</dbReference>
<evidence type="ECO:0000259" key="2">
    <source>
        <dbReference type="Pfam" id="PF00725"/>
    </source>
</evidence>
<accession>A0A7R8WNW6</accession>
<dbReference type="InterPro" id="IPR013328">
    <property type="entry name" value="6PGD_dom2"/>
</dbReference>
<sequence length="399" mass="42857">MNTTKDAIGRAFGLPIAAALLLIATACTQETGNLPGVSGSVRDPSSQIASQIDASLHRLKGRWIVTEATGVQPGTSIVFGAGVVQIGPDTLMVKDLGQGRLQIGGKEVWVHWLDADNRTAALGAPDGKVAWIMDRTGARNERHYAAREILACATSLFGADMRERSQLHLPQSTILEPVKGGTDMRKIAAVIGGGVIGGGWAARFALMGWDVNLYDPDPDAERKMAEVLRGAERALPMLYEVPMPERGTITHCKTISDAVAGAVYIQESVPERLELKHSVLTEIQAACSTQAVIGSSTSGFKPTQLREGASRPGQIVVTHPFNPVYLLPLVELVPGDGAEPAFVETAQRVLREIGMYPLLVRAEIDAHIADRLLEAVWREALWLVKDGVATTEEIDNAIR</sequence>
<protein>
    <recommendedName>
        <fullName evidence="5">3-hydroxyacyl-CoA dehydrogenase</fullName>
    </recommendedName>
</protein>
<feature type="domain" description="3-hydroxyacyl-CoA dehydrogenase C-terminal" evidence="2">
    <location>
        <begin position="368"/>
        <end position="399"/>
    </location>
</feature>
<dbReference type="OrthoDB" id="8300593at2759"/>
<dbReference type="Pfam" id="PF00725">
    <property type="entry name" value="3HCDH"/>
    <property type="match status" value="1"/>
</dbReference>
<feature type="domain" description="3-hydroxyacyl-CoA dehydrogenase NAD binding" evidence="3">
    <location>
        <begin position="188"/>
        <end position="361"/>
    </location>
</feature>
<dbReference type="PROSITE" id="PS51257">
    <property type="entry name" value="PROKAR_LIPOPROTEIN"/>
    <property type="match status" value="1"/>
</dbReference>
<dbReference type="GO" id="GO:0006631">
    <property type="term" value="P:fatty acid metabolic process"/>
    <property type="evidence" value="ECO:0007669"/>
    <property type="project" value="InterPro"/>
</dbReference>
<evidence type="ECO:0000313" key="4">
    <source>
        <dbReference type="EMBL" id="CAD7235325.1"/>
    </source>
</evidence>
<dbReference type="Pfam" id="PF02737">
    <property type="entry name" value="3HCDH_N"/>
    <property type="match status" value="1"/>
</dbReference>
<evidence type="ECO:0000256" key="1">
    <source>
        <dbReference type="ARBA" id="ARBA00023002"/>
    </source>
</evidence>
<dbReference type="SUPFAM" id="SSF51735">
    <property type="entry name" value="NAD(P)-binding Rossmann-fold domains"/>
    <property type="match status" value="1"/>
</dbReference>